<dbReference type="InterPro" id="IPR014710">
    <property type="entry name" value="RmlC-like_jellyroll"/>
</dbReference>
<reference evidence="2" key="1">
    <citation type="submission" date="2021-02" db="EMBL/GenBank/DDBJ databases">
        <title>Rhodobacter shimadae sp. nov., an aerobic anoxygenic phototrophic bacterium isolated from a hot spring.</title>
        <authorList>
            <person name="Muramatsu S."/>
            <person name="Haruta S."/>
            <person name="Hirose S."/>
            <person name="Hanada S."/>
        </authorList>
    </citation>
    <scope>NUCLEOTIDE SEQUENCE</scope>
    <source>
        <strain evidence="2">N10</strain>
    </source>
</reference>
<evidence type="ECO:0000259" key="1">
    <source>
        <dbReference type="Pfam" id="PF07883"/>
    </source>
</evidence>
<evidence type="ECO:0000313" key="2">
    <source>
        <dbReference type="EMBL" id="QYZ71203.1"/>
    </source>
</evidence>
<dbReference type="PANTHER" id="PTHR36440">
    <property type="entry name" value="PUTATIVE (AFU_ORTHOLOGUE AFUA_8G07350)-RELATED"/>
    <property type="match status" value="1"/>
</dbReference>
<dbReference type="InterPro" id="IPR053146">
    <property type="entry name" value="QDO-like"/>
</dbReference>
<dbReference type="PANTHER" id="PTHR36440:SF1">
    <property type="entry name" value="PUTATIVE (AFU_ORTHOLOGUE AFUA_8G07350)-RELATED"/>
    <property type="match status" value="1"/>
</dbReference>
<dbReference type="Proteomes" id="UP000826300">
    <property type="component" value="Chromosome"/>
</dbReference>
<feature type="domain" description="Cupin type-2" evidence="1">
    <location>
        <begin position="42"/>
        <end position="109"/>
    </location>
</feature>
<dbReference type="InterPro" id="IPR011051">
    <property type="entry name" value="RmlC_Cupin_sf"/>
</dbReference>
<dbReference type="RefSeq" id="WP_220663604.1">
    <property type="nucleotide sequence ID" value="NZ_CP069370.1"/>
</dbReference>
<dbReference type="Pfam" id="PF07883">
    <property type="entry name" value="Cupin_2"/>
    <property type="match status" value="1"/>
</dbReference>
<dbReference type="Gene3D" id="2.60.120.10">
    <property type="entry name" value="Jelly Rolls"/>
    <property type="match status" value="1"/>
</dbReference>
<accession>A0A8G1EEE7</accession>
<dbReference type="InterPro" id="IPR013096">
    <property type="entry name" value="Cupin_2"/>
</dbReference>
<dbReference type="SUPFAM" id="SSF51182">
    <property type="entry name" value="RmlC-like cupins"/>
    <property type="match status" value="1"/>
</dbReference>
<evidence type="ECO:0000313" key="3">
    <source>
        <dbReference type="Proteomes" id="UP000826300"/>
    </source>
</evidence>
<protein>
    <submittedName>
        <fullName evidence="2">Cupin domain-containing protein</fullName>
    </submittedName>
</protein>
<organism evidence="2 3">
    <name type="scientific">Neotabrizicola shimadae</name>
    <dbReference type="NCBI Taxonomy" id="2807096"/>
    <lineage>
        <taxon>Bacteria</taxon>
        <taxon>Pseudomonadati</taxon>
        <taxon>Pseudomonadota</taxon>
        <taxon>Alphaproteobacteria</taxon>
        <taxon>Rhodobacterales</taxon>
        <taxon>Paracoccaceae</taxon>
        <taxon>Neotabrizicola</taxon>
    </lineage>
</organism>
<proteinExistence type="predicted"/>
<name>A0A8G1EEE7_9RHOB</name>
<sequence>MSTFTKAAFSLPGAGQIADAFGRHIIRISADRTGGSLGVFESEVPAGEGPPFHVHDREEEFFVVLSGRFGFWCEEDHVELGAGGTIVIPRGTAHRFQNIGSETGQLLVVMTPGGFEGFFPAMQAEAPTTDIGIAALAARFNLRFVPAPAAIAA</sequence>
<gene>
    <name evidence="2" type="ORF">JO391_06780</name>
</gene>
<dbReference type="AlphaFoldDB" id="A0A8G1EEE7"/>
<keyword evidence="3" id="KW-1185">Reference proteome</keyword>
<dbReference type="EMBL" id="CP069370">
    <property type="protein sequence ID" value="QYZ71203.1"/>
    <property type="molecule type" value="Genomic_DNA"/>
</dbReference>
<dbReference type="KEGG" id="nsm:JO391_06780"/>